<protein>
    <submittedName>
        <fullName evidence="1">Uncharacterized protein</fullName>
    </submittedName>
</protein>
<name>A0A9R1IT25_WHEAT</name>
<dbReference type="EMBL" id="CM022212">
    <property type="protein sequence ID" value="KAF6992010.1"/>
    <property type="molecule type" value="Genomic_DNA"/>
</dbReference>
<accession>A0A9R1IT25</accession>
<reference evidence="1" key="2">
    <citation type="submission" date="2020-03" db="EMBL/GenBank/DDBJ databases">
        <title>The second near-complete assembly of the hexaploid bread wheat (Triticum aestivum) genome.</title>
        <authorList>
            <person name="Zimin A.V."/>
            <person name="Puiu D."/>
            <person name="Shumante A."/>
            <person name="Alonge M."/>
            <person name="Salzberg S.L."/>
        </authorList>
    </citation>
    <scope>NUCLEOTIDE SEQUENCE</scope>
    <source>
        <tissue evidence="1">Leaf</tissue>
    </source>
</reference>
<dbReference type="Proteomes" id="UP000815260">
    <property type="component" value="Chromosome 1B"/>
</dbReference>
<gene>
    <name evidence="1" type="ORF">CFC21_009049</name>
</gene>
<proteinExistence type="predicted"/>
<evidence type="ECO:0000313" key="1">
    <source>
        <dbReference type="EMBL" id="KAF6992010.1"/>
    </source>
</evidence>
<feature type="non-terminal residue" evidence="1">
    <location>
        <position position="13"/>
    </location>
</feature>
<reference evidence="1" key="1">
    <citation type="journal article" date="2017" name="Gigascience">
        <title>The first near-complete assembly of the hexaploid bread wheat genome, Triticum aestivum.</title>
        <authorList>
            <person name="Zimin A.V."/>
            <person name="Puiu D."/>
            <person name="Hall R."/>
            <person name="Kingan S."/>
            <person name="Clavijo B.J."/>
            <person name="Salzberg S.L."/>
        </authorList>
    </citation>
    <scope>NUCLEOTIDE SEQUENCE</scope>
    <source>
        <tissue evidence="1">Leaf</tissue>
    </source>
</reference>
<organism evidence="1">
    <name type="scientific">Triticum aestivum</name>
    <name type="common">Wheat</name>
    <dbReference type="NCBI Taxonomy" id="4565"/>
    <lineage>
        <taxon>Eukaryota</taxon>
        <taxon>Viridiplantae</taxon>
        <taxon>Streptophyta</taxon>
        <taxon>Embryophyta</taxon>
        <taxon>Tracheophyta</taxon>
        <taxon>Spermatophyta</taxon>
        <taxon>Magnoliopsida</taxon>
        <taxon>Liliopsida</taxon>
        <taxon>Poales</taxon>
        <taxon>Poaceae</taxon>
        <taxon>BOP clade</taxon>
        <taxon>Pooideae</taxon>
        <taxon>Triticodae</taxon>
        <taxon>Triticeae</taxon>
        <taxon>Triticinae</taxon>
        <taxon>Triticum</taxon>
    </lineage>
</organism>
<comment type="caution">
    <text evidence="1">The sequence shown here is derived from an EMBL/GenBank/DDBJ whole genome shotgun (WGS) entry which is preliminary data.</text>
</comment>
<feature type="non-terminal residue" evidence="1">
    <location>
        <position position="1"/>
    </location>
</feature>
<sequence length="13" mass="1530">RRWTRSSGRSPLA</sequence>